<feature type="compositionally biased region" description="Basic and acidic residues" evidence="1">
    <location>
        <begin position="250"/>
        <end position="259"/>
    </location>
</feature>
<feature type="transmembrane region" description="Helical" evidence="2">
    <location>
        <begin position="6"/>
        <end position="26"/>
    </location>
</feature>
<evidence type="ECO:0000313" key="4">
    <source>
        <dbReference type="Proteomes" id="UP000500843"/>
    </source>
</evidence>
<evidence type="ECO:0000313" key="3">
    <source>
        <dbReference type="EMBL" id="QKH89119.1"/>
    </source>
</evidence>
<evidence type="ECO:0000256" key="1">
    <source>
        <dbReference type="SAM" id="MobiDB-lite"/>
    </source>
</evidence>
<dbReference type="AlphaFoldDB" id="A0A7D4JQ47"/>
<keyword evidence="2" id="KW-0812">Transmembrane</keyword>
<feature type="region of interest" description="Disordered" evidence="1">
    <location>
        <begin position="211"/>
        <end position="259"/>
    </location>
</feature>
<proteinExistence type="predicted"/>
<sequence>MMETILFSFILVLIIIWMMLGILYFYMRYVSPYDFIIKKKGKSHEDTNKNEAAKEKDVLKGQGANEQTEFVLIGKSRSISPIIPQMPSISSSEKPERNSNNFAPQNSEKEEDVNEEDNEMDVDFEMERVDEDEVAREELSLPIESTSGEAEVSGQSILARDLVRLQKWTKNCEEADEEEVKETVRQLQDSELLDKYKENIAKMQGEQASLLEKIRRAEEKEEQSNQQAMPSSRNSTPPVSDVSDTSSGDADEKPLSYYL</sequence>
<protein>
    <submittedName>
        <fullName evidence="3">Uncharacterized protein</fullName>
    </submittedName>
</protein>
<dbReference type="EMBL" id="CP054011">
    <property type="protein sequence ID" value="QKH89119.1"/>
    <property type="molecule type" value="Genomic_DNA"/>
</dbReference>
<keyword evidence="2" id="KW-1133">Transmembrane helix</keyword>
<feature type="compositionally biased region" description="Basic and acidic residues" evidence="1">
    <location>
        <begin position="212"/>
        <end position="223"/>
    </location>
</feature>
<keyword evidence="2" id="KW-0472">Membrane</keyword>
<feature type="compositionally biased region" description="Acidic residues" evidence="1">
    <location>
        <begin position="109"/>
        <end position="119"/>
    </location>
</feature>
<name>A0A7D4JQ47_9BACT</name>
<feature type="compositionally biased region" description="Polar residues" evidence="1">
    <location>
        <begin position="224"/>
        <end position="248"/>
    </location>
</feature>
<gene>
    <name evidence="3" type="ORF">FIU21_09250</name>
</gene>
<organism evidence="3 4">
    <name type="scientific">Prevotella melaninogenica</name>
    <dbReference type="NCBI Taxonomy" id="28132"/>
    <lineage>
        <taxon>Bacteria</taxon>
        <taxon>Pseudomonadati</taxon>
        <taxon>Bacteroidota</taxon>
        <taxon>Bacteroidia</taxon>
        <taxon>Bacteroidales</taxon>
        <taxon>Prevotellaceae</taxon>
        <taxon>Prevotella</taxon>
    </lineage>
</organism>
<evidence type="ECO:0000256" key="2">
    <source>
        <dbReference type="SAM" id="Phobius"/>
    </source>
</evidence>
<reference evidence="3 4" key="1">
    <citation type="submission" date="2020-05" db="EMBL/GenBank/DDBJ databases">
        <title>FDA dAtabase for Regulatory Grade micrObial Sequences (FDA-ARGOS): Supporting development and validation of Infectious Disease Dx tests.</title>
        <authorList>
            <person name="Moreno J."/>
            <person name="Tallon L."/>
            <person name="Sadzewicz L."/>
            <person name="Zhao X."/>
            <person name="Vavikolanu K."/>
            <person name="Mehta A."/>
            <person name="Aluvathingal J."/>
            <person name="Nadendla S."/>
            <person name="Myers T."/>
            <person name="Yan Y."/>
            <person name="Sichtig H."/>
        </authorList>
    </citation>
    <scope>NUCLEOTIDE SEQUENCE [LARGE SCALE GENOMIC DNA]</scope>
    <source>
        <strain evidence="3 4">FDAARGOS_760</strain>
    </source>
</reference>
<dbReference type="RefSeq" id="WP_004360051.1">
    <property type="nucleotide sequence ID" value="NZ_CP054011.1"/>
</dbReference>
<dbReference type="Proteomes" id="UP000500843">
    <property type="component" value="Chromosome 2"/>
</dbReference>
<accession>A0A7D4JQ47</accession>
<feature type="region of interest" description="Disordered" evidence="1">
    <location>
        <begin position="84"/>
        <end position="119"/>
    </location>
</feature>